<sequence length="49" mass="5500">MITFKIGLVFSFGERTIVPLAFGLYCLSLLDENPQLEIIKVTKIIGIPF</sequence>
<dbReference type="Proteomes" id="UP000015750">
    <property type="component" value="Unassembled WGS sequence"/>
</dbReference>
<gene>
    <name evidence="1" type="ORF">D358_02749</name>
</gene>
<protein>
    <submittedName>
        <fullName evidence="1">Uncharacterized protein</fullName>
    </submittedName>
</protein>
<evidence type="ECO:0000313" key="2">
    <source>
        <dbReference type="Proteomes" id="UP000015750"/>
    </source>
</evidence>
<dbReference type="AlphaFoldDB" id="A0ABC9THL2"/>
<accession>A0ABC9THL2</accession>
<name>A0ABC9THL2_ENTFL</name>
<reference evidence="1 2" key="1">
    <citation type="submission" date="2013-06" db="EMBL/GenBank/DDBJ databases">
        <authorList>
            <person name="Weinstock G."/>
            <person name="Sodergren E."/>
            <person name="Lobos E.A."/>
            <person name="Fulton L."/>
            <person name="Fulton R."/>
            <person name="Courtney L."/>
            <person name="Fronick C."/>
            <person name="O'Laughlin M."/>
            <person name="Godfrey J."/>
            <person name="Wilson R.M."/>
            <person name="Miner T."/>
            <person name="Farmer C."/>
            <person name="Delehaunty K."/>
            <person name="Cordes M."/>
            <person name="Minx P."/>
            <person name="Tomlinson C."/>
            <person name="Chen J."/>
            <person name="Wollam A."/>
            <person name="Pepin K.H."/>
            <person name="Bhonagiri V."/>
            <person name="Zhang X."/>
            <person name="Warren W."/>
            <person name="Mitreva M."/>
            <person name="Mardis E.R."/>
            <person name="Wilson R.K."/>
        </authorList>
    </citation>
    <scope>NUCLEOTIDE SEQUENCE [LARGE SCALE GENOMIC DNA]</scope>
    <source>
        <strain evidence="1 2">RP2S-4</strain>
    </source>
</reference>
<evidence type="ECO:0000313" key="1">
    <source>
        <dbReference type="EMBL" id="EPI04862.1"/>
    </source>
</evidence>
<proteinExistence type="predicted"/>
<comment type="caution">
    <text evidence="1">The sequence shown here is derived from an EMBL/GenBank/DDBJ whole genome shotgun (WGS) entry which is preliminary data.</text>
</comment>
<organism evidence="1 2">
    <name type="scientific">Enterococcus faecalis RP2S-4</name>
    <dbReference type="NCBI Taxonomy" id="1244145"/>
    <lineage>
        <taxon>Bacteria</taxon>
        <taxon>Bacillati</taxon>
        <taxon>Bacillota</taxon>
        <taxon>Bacilli</taxon>
        <taxon>Lactobacillales</taxon>
        <taxon>Enterococcaceae</taxon>
        <taxon>Enterococcus</taxon>
    </lineage>
</organism>
<dbReference type="EMBL" id="ATIR01000101">
    <property type="protein sequence ID" value="EPI04862.1"/>
    <property type="molecule type" value="Genomic_DNA"/>
</dbReference>